<evidence type="ECO:0000313" key="11">
    <source>
        <dbReference type="Proteomes" id="UP000487649"/>
    </source>
</evidence>
<name>A0A173QXQ0_9FIRM</name>
<accession>A0A173QXQ0</accession>
<dbReference type="PRINTS" id="PR00070">
    <property type="entry name" value="DHFR"/>
</dbReference>
<dbReference type="InterPro" id="IPR024072">
    <property type="entry name" value="DHFR-like_dom_sf"/>
</dbReference>
<dbReference type="GO" id="GO:0004146">
    <property type="term" value="F:dihydrofolate reductase activity"/>
    <property type="evidence" value="ECO:0007669"/>
    <property type="project" value="UniProtKB-EC"/>
</dbReference>
<keyword evidence="6 8" id="KW-0560">Oxidoreductase</keyword>
<dbReference type="InterPro" id="IPR001796">
    <property type="entry name" value="DHFR_dom"/>
</dbReference>
<dbReference type="PIRSF" id="PIRSF000194">
    <property type="entry name" value="DHFR"/>
    <property type="match status" value="1"/>
</dbReference>
<dbReference type="OrthoDB" id="9804315at2"/>
<keyword evidence="4 8" id="KW-0554">One-carbon metabolism</keyword>
<dbReference type="PROSITE" id="PS51330">
    <property type="entry name" value="DHFR_2"/>
    <property type="match status" value="1"/>
</dbReference>
<dbReference type="PANTHER" id="PTHR48069">
    <property type="entry name" value="DIHYDROFOLATE REDUCTASE"/>
    <property type="match status" value="1"/>
</dbReference>
<dbReference type="GO" id="GO:0046452">
    <property type="term" value="P:dihydrofolate metabolic process"/>
    <property type="evidence" value="ECO:0007669"/>
    <property type="project" value="TreeGrafter"/>
</dbReference>
<dbReference type="GeneID" id="60057245"/>
<dbReference type="PROSITE" id="PS00075">
    <property type="entry name" value="DHFR_1"/>
    <property type="match status" value="1"/>
</dbReference>
<evidence type="ECO:0000256" key="5">
    <source>
        <dbReference type="ARBA" id="ARBA00022857"/>
    </source>
</evidence>
<comment type="caution">
    <text evidence="10">The sequence shown here is derived from an EMBL/GenBank/DDBJ whole genome shotgun (WGS) entry which is preliminary data.</text>
</comment>
<evidence type="ECO:0000256" key="7">
    <source>
        <dbReference type="ARBA" id="ARBA00025067"/>
    </source>
</evidence>
<dbReference type="FunFam" id="3.40.430.10:FF:000001">
    <property type="entry name" value="Dihydrofolate reductase"/>
    <property type="match status" value="1"/>
</dbReference>
<evidence type="ECO:0000256" key="4">
    <source>
        <dbReference type="ARBA" id="ARBA00022563"/>
    </source>
</evidence>
<dbReference type="Gene3D" id="3.40.430.10">
    <property type="entry name" value="Dihydrofolate Reductase, subunit A"/>
    <property type="match status" value="1"/>
</dbReference>
<evidence type="ECO:0000256" key="1">
    <source>
        <dbReference type="ARBA" id="ARBA00004903"/>
    </source>
</evidence>
<dbReference type="AlphaFoldDB" id="A0A173QXQ0"/>
<organism evidence="10 11">
    <name type="scientific">Turicibacter sanguinis</name>
    <dbReference type="NCBI Taxonomy" id="154288"/>
    <lineage>
        <taxon>Bacteria</taxon>
        <taxon>Bacillati</taxon>
        <taxon>Bacillota</taxon>
        <taxon>Erysipelotrichia</taxon>
        <taxon>Erysipelotrichales</taxon>
        <taxon>Turicibacteraceae</taxon>
        <taxon>Turicibacter</taxon>
    </lineage>
</organism>
<dbReference type="GO" id="GO:0046655">
    <property type="term" value="P:folic acid metabolic process"/>
    <property type="evidence" value="ECO:0007669"/>
    <property type="project" value="TreeGrafter"/>
</dbReference>
<dbReference type="CDD" id="cd00209">
    <property type="entry name" value="DHFR"/>
    <property type="match status" value="1"/>
</dbReference>
<comment type="catalytic activity">
    <reaction evidence="8">
        <text>(6S)-5,6,7,8-tetrahydrofolate + NADP(+) = 7,8-dihydrofolate + NADPH + H(+)</text>
        <dbReference type="Rhea" id="RHEA:15009"/>
        <dbReference type="ChEBI" id="CHEBI:15378"/>
        <dbReference type="ChEBI" id="CHEBI:57451"/>
        <dbReference type="ChEBI" id="CHEBI:57453"/>
        <dbReference type="ChEBI" id="CHEBI:57783"/>
        <dbReference type="ChEBI" id="CHEBI:58349"/>
        <dbReference type="EC" id="1.5.1.3"/>
    </reaction>
</comment>
<evidence type="ECO:0000256" key="8">
    <source>
        <dbReference type="PIRNR" id="PIRNR000194"/>
    </source>
</evidence>
<dbReference type="EC" id="1.5.1.3" evidence="3 8"/>
<comment type="similarity">
    <text evidence="2 8 9">Belongs to the dihydrofolate reductase family.</text>
</comment>
<keyword evidence="5 8" id="KW-0521">NADP</keyword>
<dbReference type="SUPFAM" id="SSF53597">
    <property type="entry name" value="Dihydrofolate reductase-like"/>
    <property type="match status" value="1"/>
</dbReference>
<sequence length="161" mass="19141">MISLIVAFDQNQLIGVNNQLPWHYKEDLKYFKETTTGHDILMGRHTFESILSYQNKPLPNRHHIVLTKQMSYNHEQVTITDNLNKILANYQNSKELFVIGGRSIYEQTLPIADRLYITHIDATFEGDTYFPEINWDEWRCIKEKKVQELRFNVYERVSKTC</sequence>
<dbReference type="GO" id="GO:0006730">
    <property type="term" value="P:one-carbon metabolic process"/>
    <property type="evidence" value="ECO:0007669"/>
    <property type="project" value="UniProtKB-KW"/>
</dbReference>
<dbReference type="InterPro" id="IPR012259">
    <property type="entry name" value="DHFR"/>
</dbReference>
<comment type="pathway">
    <text evidence="1 8">Cofactor biosynthesis; tetrahydrofolate biosynthesis; 5,6,7,8-tetrahydrofolate from 7,8-dihydrofolate: step 1/1.</text>
</comment>
<evidence type="ECO:0000256" key="2">
    <source>
        <dbReference type="ARBA" id="ARBA00009539"/>
    </source>
</evidence>
<evidence type="ECO:0000256" key="6">
    <source>
        <dbReference type="ARBA" id="ARBA00023002"/>
    </source>
</evidence>
<dbReference type="Proteomes" id="UP000487649">
    <property type="component" value="Unassembled WGS sequence"/>
</dbReference>
<proteinExistence type="inferred from homology"/>
<dbReference type="GO" id="GO:0046654">
    <property type="term" value="P:tetrahydrofolate biosynthetic process"/>
    <property type="evidence" value="ECO:0007669"/>
    <property type="project" value="InterPro"/>
</dbReference>
<dbReference type="PANTHER" id="PTHR48069:SF3">
    <property type="entry name" value="DIHYDROFOLATE REDUCTASE"/>
    <property type="match status" value="1"/>
</dbReference>
<dbReference type="GO" id="GO:0070401">
    <property type="term" value="F:NADP+ binding"/>
    <property type="evidence" value="ECO:0007669"/>
    <property type="project" value="UniProtKB-ARBA"/>
</dbReference>
<protein>
    <recommendedName>
        <fullName evidence="3 8">Dihydrofolate reductase</fullName>
        <ecNumber evidence="3 8">1.5.1.3</ecNumber>
    </recommendedName>
</protein>
<evidence type="ECO:0000256" key="3">
    <source>
        <dbReference type="ARBA" id="ARBA00012856"/>
    </source>
</evidence>
<gene>
    <name evidence="10" type="ORF">GMA92_00080</name>
</gene>
<evidence type="ECO:0000313" key="10">
    <source>
        <dbReference type="EMBL" id="MTK19834.1"/>
    </source>
</evidence>
<evidence type="ECO:0000256" key="9">
    <source>
        <dbReference type="RuleBase" id="RU004474"/>
    </source>
</evidence>
<dbReference type="GO" id="GO:0005829">
    <property type="term" value="C:cytosol"/>
    <property type="evidence" value="ECO:0007669"/>
    <property type="project" value="TreeGrafter"/>
</dbReference>
<dbReference type="InterPro" id="IPR017925">
    <property type="entry name" value="DHFR_CS"/>
</dbReference>
<dbReference type="RefSeq" id="WP_006784524.1">
    <property type="nucleotide sequence ID" value="NZ_CABJBH010000005.1"/>
</dbReference>
<comment type="function">
    <text evidence="7 8">Key enzyme in folate metabolism. Catalyzes an essential reaction for de novo glycine and purine synthesis, and for DNA precursor synthesis.</text>
</comment>
<dbReference type="EMBL" id="WMQE01000001">
    <property type="protein sequence ID" value="MTK19834.1"/>
    <property type="molecule type" value="Genomic_DNA"/>
</dbReference>
<dbReference type="Pfam" id="PF00186">
    <property type="entry name" value="DHFR_1"/>
    <property type="match status" value="1"/>
</dbReference>
<reference evidence="10 11" key="1">
    <citation type="journal article" date="2019" name="Nat. Med.">
        <title>A library of human gut bacterial isolates paired with longitudinal multiomics data enables mechanistic microbiome research.</title>
        <authorList>
            <person name="Poyet M."/>
            <person name="Groussin M."/>
            <person name="Gibbons S.M."/>
            <person name="Avila-Pacheco J."/>
            <person name="Jiang X."/>
            <person name="Kearney S.M."/>
            <person name="Perrotta A.R."/>
            <person name="Berdy B."/>
            <person name="Zhao S."/>
            <person name="Lieberman T.D."/>
            <person name="Swanson P.K."/>
            <person name="Smith M."/>
            <person name="Roesemann S."/>
            <person name="Alexander J.E."/>
            <person name="Rich S.A."/>
            <person name="Livny J."/>
            <person name="Vlamakis H."/>
            <person name="Clish C."/>
            <person name="Bullock K."/>
            <person name="Deik A."/>
            <person name="Scott J."/>
            <person name="Pierce K.A."/>
            <person name="Xavier R.J."/>
            <person name="Alm E.J."/>
        </authorList>
    </citation>
    <scope>NUCLEOTIDE SEQUENCE [LARGE SCALE GENOMIC DNA]</scope>
    <source>
        <strain evidence="10 11">BIOML-A198</strain>
    </source>
</reference>